<evidence type="ECO:0000313" key="4">
    <source>
        <dbReference type="EMBL" id="ASV74342.1"/>
    </source>
</evidence>
<dbReference type="Proteomes" id="UP000215086">
    <property type="component" value="Chromosome"/>
</dbReference>
<evidence type="ECO:0000256" key="1">
    <source>
        <dbReference type="ARBA" id="ARBA00022737"/>
    </source>
</evidence>
<dbReference type="Pfam" id="PF13414">
    <property type="entry name" value="TPR_11"/>
    <property type="match status" value="1"/>
</dbReference>
<keyword evidence="1" id="KW-0677">Repeat</keyword>
<dbReference type="Gene3D" id="1.25.40.10">
    <property type="entry name" value="Tetratricopeptide repeat domain"/>
    <property type="match status" value="3"/>
</dbReference>
<dbReference type="SMART" id="SM00028">
    <property type="entry name" value="TPR"/>
    <property type="match status" value="4"/>
</dbReference>
<dbReference type="PANTHER" id="PTHR45586:SF1">
    <property type="entry name" value="LIPOPOLYSACCHARIDE ASSEMBLY PROTEIN B"/>
    <property type="match status" value="1"/>
</dbReference>
<proteinExistence type="predicted"/>
<dbReference type="InterPro" id="IPR019734">
    <property type="entry name" value="TPR_rpt"/>
</dbReference>
<dbReference type="SUPFAM" id="SSF48452">
    <property type="entry name" value="TPR-like"/>
    <property type="match status" value="1"/>
</dbReference>
<sequence length="248" mass="27125">MYGAPITNRETTLIGKLAGILVVGLVLAPGCASMTAQSLNAEGVRLYQQARYEEALQRFGQALIYDPNDAAAYYNIAAVYHRLGDLYHRPDDYGRAESYYQLALSKNPHHVPARRGLAVLLVSQGRSTEAVAMLQNWANSAPNWAEPKIELARLYEELGDRSAAQKQLLEALALDPNNVRALNALGHLREIEGQKQLALANYEQSLQLNRQQPELALRVAALRNEIGLAQSGGRNNPALAAGTSAQVR</sequence>
<reference evidence="4 5" key="1">
    <citation type="journal article" name="Front. Microbiol.">
        <title>Sugar Metabolism of the First Thermophilic Planctomycete Thermogutta terrifontis: Comparative Genomic and Transcriptomic Approaches.</title>
        <authorList>
            <person name="Elcheninov A.G."/>
            <person name="Menzel P."/>
            <person name="Gudbergsdottir S.R."/>
            <person name="Slesarev A.I."/>
            <person name="Kadnikov V.V."/>
            <person name="Krogh A."/>
            <person name="Bonch-Osmolovskaya E.A."/>
            <person name="Peng X."/>
            <person name="Kublanov I.V."/>
        </authorList>
    </citation>
    <scope>NUCLEOTIDE SEQUENCE [LARGE SCALE GENOMIC DNA]</scope>
    <source>
        <strain evidence="4 5">R1</strain>
    </source>
</reference>
<dbReference type="Pfam" id="PF14559">
    <property type="entry name" value="TPR_19"/>
    <property type="match status" value="1"/>
</dbReference>
<evidence type="ECO:0000256" key="2">
    <source>
        <dbReference type="ARBA" id="ARBA00022803"/>
    </source>
</evidence>
<gene>
    <name evidence="4" type="ORF">THTE_1740</name>
</gene>
<dbReference type="KEGG" id="ttf:THTE_1740"/>
<dbReference type="PANTHER" id="PTHR45586">
    <property type="entry name" value="TPR REPEAT-CONTAINING PROTEIN PA4667"/>
    <property type="match status" value="1"/>
</dbReference>
<dbReference type="InterPro" id="IPR051012">
    <property type="entry name" value="CellSynth/LPSAsmb/PSIAsmb"/>
</dbReference>
<feature type="repeat" description="TPR" evidence="3">
    <location>
        <begin position="77"/>
        <end position="110"/>
    </location>
</feature>
<evidence type="ECO:0000313" key="5">
    <source>
        <dbReference type="Proteomes" id="UP000215086"/>
    </source>
</evidence>
<dbReference type="Pfam" id="PF13428">
    <property type="entry name" value="TPR_14"/>
    <property type="match status" value="1"/>
</dbReference>
<name>A0A286REG2_9BACT</name>
<feature type="repeat" description="TPR" evidence="3">
    <location>
        <begin position="36"/>
        <end position="69"/>
    </location>
</feature>
<dbReference type="AlphaFoldDB" id="A0A286REG2"/>
<feature type="repeat" description="TPR" evidence="3">
    <location>
        <begin position="145"/>
        <end position="178"/>
    </location>
</feature>
<evidence type="ECO:0000256" key="3">
    <source>
        <dbReference type="PROSITE-ProRule" id="PRU00339"/>
    </source>
</evidence>
<accession>A0A286REG2</accession>
<keyword evidence="5" id="KW-1185">Reference proteome</keyword>
<organism evidence="4 5">
    <name type="scientific">Thermogutta terrifontis</name>
    <dbReference type="NCBI Taxonomy" id="1331910"/>
    <lineage>
        <taxon>Bacteria</taxon>
        <taxon>Pseudomonadati</taxon>
        <taxon>Planctomycetota</taxon>
        <taxon>Planctomycetia</taxon>
        <taxon>Pirellulales</taxon>
        <taxon>Thermoguttaceae</taxon>
        <taxon>Thermogutta</taxon>
    </lineage>
</organism>
<keyword evidence="2 3" id="KW-0802">TPR repeat</keyword>
<dbReference type="PROSITE" id="PS50005">
    <property type="entry name" value="TPR"/>
    <property type="match status" value="3"/>
</dbReference>
<protein>
    <submittedName>
        <fullName evidence="4">TPR repeat protein</fullName>
    </submittedName>
</protein>
<dbReference type="EMBL" id="CP018477">
    <property type="protein sequence ID" value="ASV74342.1"/>
    <property type="molecule type" value="Genomic_DNA"/>
</dbReference>
<dbReference type="InterPro" id="IPR011990">
    <property type="entry name" value="TPR-like_helical_dom_sf"/>
</dbReference>